<organismHost>
    <name type="scientific">Oryza rufipogon</name>
    <name type="common">Brownbeard rice</name>
    <name type="synonym">Asian wild rice</name>
    <dbReference type="NCBI Taxonomy" id="4529"/>
</organismHost>
<proteinExistence type="predicted"/>
<organismHost>
    <name type="scientific">Oryza nivara</name>
    <name type="common">Indian wild rice</name>
    <name type="synonym">Oryza sativa f. spontanea</name>
    <dbReference type="NCBI Taxonomy" id="4536"/>
</organismHost>
<organism evidence="1">
    <name type="scientific">Rice ragged stunt virus</name>
    <name type="common">RRSV</name>
    <dbReference type="NCBI Taxonomy" id="42475"/>
    <lineage>
        <taxon>Viruses</taxon>
        <taxon>Riboviria</taxon>
        <taxon>Orthornavirae</taxon>
        <taxon>Duplornaviricota</taxon>
        <taxon>Resentoviricetes</taxon>
        <taxon>Reovirales</taxon>
        <taxon>Spinareoviridae</taxon>
        <taxon>Oryzavirus</taxon>
        <taxon>Oryzavirus oryzae</taxon>
    </lineage>
</organism>
<sequence>MDKFAEIRKRLKQKHNEWLQQTAAERIEQDAGIKMTARTIQGLRITRNSKNDESSLHVDSATDLEMDVTGASKFESKKETFDYRPNTSSSRIVLTPKSNDCKTEKKLVSGDDVTEISRPTSSSAVEISELPEVCVKVVFSQPCDVSRYPSDATKVRITKCDHANWRGWRSFLHALGICNREIQDSFLEQAASGCSAHVKDVVTAFDRGENLELLCAMAGVNVCLVNVSDEEIELIKISPEPLTCVVRIDFIGSEIKCLPCHATDAALASLFKTALRVYDYGRRIPWMHLSETVTFLSLDKTRTRVNVSNLCFDDGWRNIFEALNNDYPELYLVPENGDPEARSRCFIDPERQIEEEERYRAAKEAYLKRMNTPLEWWQEEVLTLTDGEREPKLDEFFFRTLLPRIIRQNAHCGDNPTEKLPMIGFGFDAIMKSRAERASQMSIGAKGNAGKEVGLPLRYKQHVINFRKREMHQKNSNIMTGYLPGGLLHDTLGGIVICLRLDIFEDTVISVYGIYNGMKLIRLICMICVYSGINIPGRPYFVYEVGEGVLLTPGMFEEYFTGARTVSRLTSTHGVIHLGKLERCVRQFNNYLSAFKIKPGEIIDRSRALRCKAKEKKFVPRSVGKGVFYASDLANYPFEINRHDKRSGLFHVGEIDFQAAISSIWPQMMCHYMASEDREDKQDDEKSKSDNFLVPEAVDPSLVIPSAAIYDCGMSKVNPENAKVKTRGNKLLLPCGMLEHCRATSLTKHRCLLPYLGVLACDLPYGSERMPACLGCGRLYPQQILAKLCAQVRCPAWPSTSDCLIRSE</sequence>
<evidence type="ECO:0000313" key="1">
    <source>
        <dbReference type="EMBL" id="QKN84387.1"/>
    </source>
</evidence>
<reference evidence="1" key="1">
    <citation type="submission" date="2020-03" db="EMBL/GenBank/DDBJ databases">
        <authorList>
            <person name="Chao S."/>
            <person name="Wang H."/>
            <person name="Yan Q."/>
            <person name="Chen L."/>
            <person name="Chen G."/>
            <person name="Wu L."/>
            <person name="Wu Y."/>
            <person name="Meng B."/>
            <person name="Zhu X."/>
            <person name="Feng G."/>
        </authorList>
    </citation>
    <scope>NUCLEOTIDE SEQUENCE</scope>
    <source>
        <strain evidence="1">FYBPH-5</strain>
    </source>
</reference>
<name>A0A7L5KUI1_RRSV</name>
<accession>A0A7L5KUI1</accession>
<organismHost>
    <name type="scientific">Oryza latifolia</name>
    <dbReference type="NCBI Taxonomy" id="4534"/>
</organismHost>
<protein>
    <submittedName>
        <fullName evidence="1">Structural protein</fullName>
    </submittedName>
</protein>
<dbReference type="EMBL" id="MT317161">
    <property type="protein sequence ID" value="QKN84387.1"/>
    <property type="molecule type" value="Genomic_RNA"/>
</dbReference>